<dbReference type="InterPro" id="IPR036005">
    <property type="entry name" value="Creatinase/aminopeptidase-like"/>
</dbReference>
<evidence type="ECO:0000259" key="6">
    <source>
        <dbReference type="SMART" id="SM01011"/>
    </source>
</evidence>
<dbReference type="SMART" id="SM01011">
    <property type="entry name" value="AMP_N"/>
    <property type="match status" value="1"/>
</dbReference>
<dbReference type="Proteomes" id="UP000814243">
    <property type="component" value="Unassembled WGS sequence"/>
</dbReference>
<sequence>MSTQETTTEETNKIPFVIPKGTFGQPTCHTHPHLIKEEHLTWGITQAEYKKRRETLVQKLVAESENMHNTHISILFVHDKDAHAELWEGPRTGCAAAARLFCMDESRPVENFSTFLNKITQDSKPAVLWYHNEDPANPDIHNTKRLIELLGEQRPALDKLFDSMCRLLGKHLQEEGILPKNVEGHELLGKAYRLCPHHVSHYLGLDVHDAPVVRRNVPVCTNMIVTVEPGIYIRPDDTTVPKEFRGVGIRVEDDVLITDAEPVVLTDACVKEVADIEAIVGKHSL</sequence>
<dbReference type="Pfam" id="PF05195">
    <property type="entry name" value="AMP_N"/>
    <property type="match status" value="1"/>
</dbReference>
<dbReference type="InterPro" id="IPR007865">
    <property type="entry name" value="Aminopep_P_N"/>
</dbReference>
<accession>A0A922M4C1</accession>
<organism evidence="7 8">
    <name type="scientific">Spodoptera exigua</name>
    <name type="common">Beet armyworm</name>
    <name type="synonym">Noctua fulgens</name>
    <dbReference type="NCBI Taxonomy" id="7107"/>
    <lineage>
        <taxon>Eukaryota</taxon>
        <taxon>Metazoa</taxon>
        <taxon>Ecdysozoa</taxon>
        <taxon>Arthropoda</taxon>
        <taxon>Hexapoda</taxon>
        <taxon>Insecta</taxon>
        <taxon>Pterygota</taxon>
        <taxon>Neoptera</taxon>
        <taxon>Endopterygota</taxon>
        <taxon>Lepidoptera</taxon>
        <taxon>Glossata</taxon>
        <taxon>Ditrysia</taxon>
        <taxon>Noctuoidea</taxon>
        <taxon>Noctuidae</taxon>
        <taxon>Amphipyrinae</taxon>
        <taxon>Spodoptera</taxon>
    </lineage>
</organism>
<dbReference type="SUPFAM" id="SSF55920">
    <property type="entry name" value="Creatinase/aminopeptidase"/>
    <property type="match status" value="1"/>
</dbReference>
<dbReference type="GO" id="GO:0006508">
    <property type="term" value="P:proteolysis"/>
    <property type="evidence" value="ECO:0007669"/>
    <property type="project" value="TreeGrafter"/>
</dbReference>
<evidence type="ECO:0000256" key="2">
    <source>
        <dbReference type="ARBA" id="ARBA00008766"/>
    </source>
</evidence>
<dbReference type="InterPro" id="IPR000994">
    <property type="entry name" value="Pept_M24"/>
</dbReference>
<dbReference type="Gene3D" id="3.40.350.10">
    <property type="entry name" value="Creatinase/prolidase N-terminal domain"/>
    <property type="match status" value="1"/>
</dbReference>
<dbReference type="AlphaFoldDB" id="A0A922M4C1"/>
<comment type="similarity">
    <text evidence="2">Belongs to the peptidase M24B family.</text>
</comment>
<dbReference type="Gene3D" id="3.90.230.10">
    <property type="entry name" value="Creatinase/methionine aminopeptidase superfamily"/>
    <property type="match status" value="1"/>
</dbReference>
<comment type="cofactor">
    <cofactor evidence="1">
        <name>Mn(2+)</name>
        <dbReference type="ChEBI" id="CHEBI:29035"/>
    </cofactor>
</comment>
<dbReference type="InterPro" id="IPR052433">
    <property type="entry name" value="X-Pro_dipept-like"/>
</dbReference>
<dbReference type="PANTHER" id="PTHR43226">
    <property type="entry name" value="XAA-PRO AMINOPEPTIDASE 3"/>
    <property type="match status" value="1"/>
</dbReference>
<dbReference type="GO" id="GO:0070006">
    <property type="term" value="F:metalloaminopeptidase activity"/>
    <property type="evidence" value="ECO:0007669"/>
    <property type="project" value="InterPro"/>
</dbReference>
<dbReference type="GO" id="GO:0005739">
    <property type="term" value="C:mitochondrion"/>
    <property type="evidence" value="ECO:0007669"/>
    <property type="project" value="TreeGrafter"/>
</dbReference>
<dbReference type="Pfam" id="PF00557">
    <property type="entry name" value="Peptidase_M24"/>
    <property type="match status" value="1"/>
</dbReference>
<comment type="caution">
    <text evidence="7">The sequence shown here is derived from an EMBL/GenBank/DDBJ whole genome shotgun (WGS) entry which is preliminary data.</text>
</comment>
<evidence type="ECO:0000313" key="7">
    <source>
        <dbReference type="EMBL" id="KAH9629610.1"/>
    </source>
</evidence>
<evidence type="ECO:0000256" key="5">
    <source>
        <dbReference type="ARBA" id="ARBA00023211"/>
    </source>
</evidence>
<gene>
    <name evidence="7" type="ORF">HF086_002546</name>
</gene>
<dbReference type="PANTHER" id="PTHR43226:SF4">
    <property type="entry name" value="XAA-PRO AMINOPEPTIDASE 3"/>
    <property type="match status" value="1"/>
</dbReference>
<reference evidence="7" key="1">
    <citation type="journal article" date="2021" name="G3 (Bethesda)">
        <title>Genome and transcriptome analysis of the beet armyworm Spodoptera exigua reveals targets for pest control. .</title>
        <authorList>
            <person name="Simon S."/>
            <person name="Breeschoten T."/>
            <person name="Jansen H.J."/>
            <person name="Dirks R.P."/>
            <person name="Schranz M.E."/>
            <person name="Ros V.I.D."/>
        </authorList>
    </citation>
    <scope>NUCLEOTIDE SEQUENCE</scope>
    <source>
        <strain evidence="7">TB_SE_WUR_2020</strain>
    </source>
</reference>
<feature type="domain" description="Aminopeptidase P N-terminal" evidence="6">
    <location>
        <begin position="44"/>
        <end position="138"/>
    </location>
</feature>
<keyword evidence="4" id="KW-0378">Hydrolase</keyword>
<evidence type="ECO:0000256" key="4">
    <source>
        <dbReference type="ARBA" id="ARBA00022801"/>
    </source>
</evidence>
<dbReference type="SUPFAM" id="SSF53092">
    <property type="entry name" value="Creatinase/prolidase N-terminal domain"/>
    <property type="match status" value="1"/>
</dbReference>
<evidence type="ECO:0000256" key="3">
    <source>
        <dbReference type="ARBA" id="ARBA00022723"/>
    </source>
</evidence>
<keyword evidence="3" id="KW-0479">Metal-binding</keyword>
<dbReference type="InterPro" id="IPR029149">
    <property type="entry name" value="Creatin/AminoP/Spt16_N"/>
</dbReference>
<dbReference type="EMBL" id="JACEFF010000859">
    <property type="protein sequence ID" value="KAH9629610.1"/>
    <property type="molecule type" value="Genomic_DNA"/>
</dbReference>
<name>A0A922M4C1_SPOEX</name>
<protein>
    <recommendedName>
        <fullName evidence="6">Aminopeptidase P N-terminal domain-containing protein</fullName>
    </recommendedName>
</protein>
<keyword evidence="5" id="KW-0464">Manganese</keyword>
<evidence type="ECO:0000256" key="1">
    <source>
        <dbReference type="ARBA" id="ARBA00001936"/>
    </source>
</evidence>
<proteinExistence type="inferred from homology"/>
<evidence type="ECO:0000313" key="8">
    <source>
        <dbReference type="Proteomes" id="UP000814243"/>
    </source>
</evidence>
<dbReference type="GO" id="GO:0030145">
    <property type="term" value="F:manganese ion binding"/>
    <property type="evidence" value="ECO:0007669"/>
    <property type="project" value="InterPro"/>
</dbReference>